<evidence type="ECO:0000313" key="3">
    <source>
        <dbReference type="Proteomes" id="UP000318585"/>
    </source>
</evidence>
<dbReference type="Proteomes" id="UP000318585">
    <property type="component" value="Unassembled WGS sequence"/>
</dbReference>
<organism evidence="2 3">
    <name type="scientific">Flavobacterium franklandianum</name>
    <dbReference type="NCBI Taxonomy" id="2594430"/>
    <lineage>
        <taxon>Bacteria</taxon>
        <taxon>Pseudomonadati</taxon>
        <taxon>Bacteroidota</taxon>
        <taxon>Flavobacteriia</taxon>
        <taxon>Flavobacteriales</taxon>
        <taxon>Flavobacteriaceae</taxon>
        <taxon>Flavobacterium</taxon>
    </lineage>
</organism>
<name>A0A553CTV8_9FLAO</name>
<sequence length="100" mass="11876">MKREVVITPRAKIEIQNVFDYLESKWNEKTKKKFSNKIKYILNLIGENPELFPVSNVNRKIRKAVISKQSTLFYHFNSKHIIVLSVFNTRQNPTKINKIK</sequence>
<dbReference type="AlphaFoldDB" id="A0A553CTV8"/>
<reference evidence="2 3" key="1">
    <citation type="submission" date="2019-07" db="EMBL/GenBank/DDBJ databases">
        <title>Novel species of Flavobacterium.</title>
        <authorList>
            <person name="Liu Q."/>
            <person name="Xin Y.-H."/>
        </authorList>
    </citation>
    <scope>NUCLEOTIDE SEQUENCE [LARGE SCALE GENOMIC DNA]</scope>
    <source>
        <strain evidence="2 3">LB3P56</strain>
    </source>
</reference>
<dbReference type="Pfam" id="PF05016">
    <property type="entry name" value="ParE_toxin"/>
    <property type="match status" value="1"/>
</dbReference>
<keyword evidence="1" id="KW-1277">Toxin-antitoxin system</keyword>
<keyword evidence="3" id="KW-1185">Reference proteome</keyword>
<evidence type="ECO:0000256" key="1">
    <source>
        <dbReference type="ARBA" id="ARBA00022649"/>
    </source>
</evidence>
<accession>A0A553CTV8</accession>
<dbReference type="EMBL" id="VJZR01000001">
    <property type="protein sequence ID" value="TRX23960.1"/>
    <property type="molecule type" value="Genomic_DNA"/>
</dbReference>
<proteinExistence type="predicted"/>
<dbReference type="Gene3D" id="3.30.2310.20">
    <property type="entry name" value="RelE-like"/>
    <property type="match status" value="1"/>
</dbReference>
<dbReference type="RefSeq" id="WP_143391585.1">
    <property type="nucleotide sequence ID" value="NZ_VJZQ01000026.1"/>
</dbReference>
<dbReference type="InterPro" id="IPR007712">
    <property type="entry name" value="RelE/ParE_toxin"/>
</dbReference>
<comment type="caution">
    <text evidence="2">The sequence shown here is derived from an EMBL/GenBank/DDBJ whole genome shotgun (WGS) entry which is preliminary data.</text>
</comment>
<dbReference type="InterPro" id="IPR035093">
    <property type="entry name" value="RelE/ParE_toxin_dom_sf"/>
</dbReference>
<protein>
    <submittedName>
        <fullName evidence="2">Type II toxin-antitoxin system RelE/ParE family toxin</fullName>
    </submittedName>
</protein>
<evidence type="ECO:0000313" key="2">
    <source>
        <dbReference type="EMBL" id="TRX23960.1"/>
    </source>
</evidence>
<gene>
    <name evidence="2" type="ORF">FNW17_01935</name>
</gene>
<dbReference type="OrthoDB" id="1098070at2"/>